<dbReference type="Pfam" id="PF01826">
    <property type="entry name" value="TIL"/>
    <property type="match status" value="1"/>
</dbReference>
<dbReference type="InterPro" id="IPR051368">
    <property type="entry name" value="SerProtInhib-TIL_Domain"/>
</dbReference>
<dbReference type="PANTHER" id="PTHR23259">
    <property type="entry name" value="RIDDLE"/>
    <property type="match status" value="1"/>
</dbReference>
<keyword evidence="7" id="KW-1185">Reference proteome</keyword>
<dbReference type="Gene3D" id="2.10.25.10">
    <property type="entry name" value="Laminin"/>
    <property type="match status" value="1"/>
</dbReference>
<keyword evidence="3" id="KW-1015">Disulfide bond</keyword>
<name>A0AAV5V3S7_9BILA</name>
<keyword evidence="2" id="KW-0722">Serine protease inhibitor</keyword>
<dbReference type="Proteomes" id="UP001432322">
    <property type="component" value="Unassembled WGS sequence"/>
</dbReference>
<reference evidence="6" key="1">
    <citation type="submission" date="2023-10" db="EMBL/GenBank/DDBJ databases">
        <title>Genome assembly of Pristionchus species.</title>
        <authorList>
            <person name="Yoshida K."/>
            <person name="Sommer R.J."/>
        </authorList>
    </citation>
    <scope>NUCLEOTIDE SEQUENCE</scope>
    <source>
        <strain evidence="6">RS5133</strain>
    </source>
</reference>
<dbReference type="InterPro" id="IPR002919">
    <property type="entry name" value="TIL_dom"/>
</dbReference>
<comment type="caution">
    <text evidence="6">The sequence shown here is derived from an EMBL/GenBank/DDBJ whole genome shotgun (WGS) entry which is preliminary data.</text>
</comment>
<evidence type="ECO:0000256" key="4">
    <source>
        <dbReference type="SAM" id="SignalP"/>
    </source>
</evidence>
<dbReference type="GO" id="GO:0004867">
    <property type="term" value="F:serine-type endopeptidase inhibitor activity"/>
    <property type="evidence" value="ECO:0007669"/>
    <property type="project" value="UniProtKB-KW"/>
</dbReference>
<evidence type="ECO:0000256" key="3">
    <source>
        <dbReference type="ARBA" id="ARBA00023157"/>
    </source>
</evidence>
<dbReference type="SUPFAM" id="SSF57567">
    <property type="entry name" value="Serine protease inhibitors"/>
    <property type="match status" value="1"/>
</dbReference>
<evidence type="ECO:0000256" key="2">
    <source>
        <dbReference type="ARBA" id="ARBA00022900"/>
    </source>
</evidence>
<proteinExistence type="predicted"/>
<feature type="chain" id="PRO_5043327494" description="TIL domain-containing protein" evidence="4">
    <location>
        <begin position="17"/>
        <end position="150"/>
    </location>
</feature>
<dbReference type="EMBL" id="BTSY01000001">
    <property type="protein sequence ID" value="GMT12465.1"/>
    <property type="molecule type" value="Genomic_DNA"/>
</dbReference>
<evidence type="ECO:0000259" key="5">
    <source>
        <dbReference type="Pfam" id="PF01826"/>
    </source>
</evidence>
<dbReference type="CDD" id="cd19941">
    <property type="entry name" value="TIL"/>
    <property type="match status" value="1"/>
</dbReference>
<dbReference type="AlphaFoldDB" id="A0AAV5V3S7"/>
<evidence type="ECO:0000313" key="7">
    <source>
        <dbReference type="Proteomes" id="UP001432322"/>
    </source>
</evidence>
<dbReference type="PANTHER" id="PTHR23259:SF70">
    <property type="entry name" value="ACCESSORY GLAND PROTEIN ACP62F-RELATED"/>
    <property type="match status" value="1"/>
</dbReference>
<organism evidence="6 7">
    <name type="scientific">Pristionchus fissidentatus</name>
    <dbReference type="NCBI Taxonomy" id="1538716"/>
    <lineage>
        <taxon>Eukaryota</taxon>
        <taxon>Metazoa</taxon>
        <taxon>Ecdysozoa</taxon>
        <taxon>Nematoda</taxon>
        <taxon>Chromadorea</taxon>
        <taxon>Rhabditida</taxon>
        <taxon>Rhabditina</taxon>
        <taxon>Diplogasteromorpha</taxon>
        <taxon>Diplogasteroidea</taxon>
        <taxon>Neodiplogasteridae</taxon>
        <taxon>Pristionchus</taxon>
    </lineage>
</organism>
<sequence>MLLAIASLSLLAIVTADYSQLDCQLNEVFLQCGQCEGSCSNPRPKCDPTCRGRRCECIAAKGFVRTKHGHCIRATECPGPNIYSEDPYKFMRPLARVSGIFENLARYSDTARDLGKPQEMGAVRGKKFYPANSVRGKDISDLSGLRHRRV</sequence>
<accession>A0AAV5V3S7</accession>
<protein>
    <recommendedName>
        <fullName evidence="5">TIL domain-containing protein</fullName>
    </recommendedName>
</protein>
<dbReference type="InterPro" id="IPR036084">
    <property type="entry name" value="Ser_inhib-like_sf"/>
</dbReference>
<evidence type="ECO:0000256" key="1">
    <source>
        <dbReference type="ARBA" id="ARBA00022690"/>
    </source>
</evidence>
<feature type="domain" description="TIL" evidence="5">
    <location>
        <begin position="23"/>
        <end position="77"/>
    </location>
</feature>
<keyword evidence="4" id="KW-0732">Signal</keyword>
<evidence type="ECO:0000313" key="6">
    <source>
        <dbReference type="EMBL" id="GMT12465.1"/>
    </source>
</evidence>
<feature type="signal peptide" evidence="4">
    <location>
        <begin position="1"/>
        <end position="16"/>
    </location>
</feature>
<gene>
    <name evidence="6" type="ORF">PFISCL1PPCAC_3762</name>
</gene>
<keyword evidence="1" id="KW-0646">Protease inhibitor</keyword>